<sequence length="284" mass="31808">MSTPCYSSMCICMCQHFSTQKHSFPEGDRQGVAFTPFQYEQHIEKIKSAISPKSLPNIPTYASGSEFPQILLDKIFPDDYSRLTQSTFSTPLGLTSTAQKPYSSGPNIPPQGLGMIISAIILLRYNMPHRASHILNPYLNLLIKSSISSSGGHTTPAFHKPQVLSTIFKHLQLDPVIQNFFIDGLTEFVTTDQPHFKCHNDSNDNDPPCTQSLGKFINSFEPHTQNTTNIQKNLSQQTISFISHSKIGLPDFSKGIELWKFCININNPKFLNVPPNVTSEMDWS</sequence>
<reference evidence="1" key="1">
    <citation type="submission" date="2021-03" db="EMBL/GenBank/DDBJ databases">
        <title>Draft genome sequence of rust myrtle Austropuccinia psidii MF-1, a brazilian biotype.</title>
        <authorList>
            <person name="Quecine M.C."/>
            <person name="Pachon D.M.R."/>
            <person name="Bonatelli M.L."/>
            <person name="Correr F.H."/>
            <person name="Franceschini L.M."/>
            <person name="Leite T.F."/>
            <person name="Margarido G.R.A."/>
            <person name="Almeida C.A."/>
            <person name="Ferrarezi J.A."/>
            <person name="Labate C.A."/>
        </authorList>
    </citation>
    <scope>NUCLEOTIDE SEQUENCE</scope>
    <source>
        <strain evidence="1">MF-1</strain>
    </source>
</reference>
<keyword evidence="2" id="KW-1185">Reference proteome</keyword>
<evidence type="ECO:0000313" key="1">
    <source>
        <dbReference type="EMBL" id="MBW0568150.1"/>
    </source>
</evidence>
<gene>
    <name evidence="1" type="ORF">O181_107865</name>
</gene>
<dbReference type="AlphaFoldDB" id="A0A9Q3JVC4"/>
<evidence type="ECO:0000313" key="2">
    <source>
        <dbReference type="Proteomes" id="UP000765509"/>
    </source>
</evidence>
<organism evidence="1 2">
    <name type="scientific">Austropuccinia psidii MF-1</name>
    <dbReference type="NCBI Taxonomy" id="1389203"/>
    <lineage>
        <taxon>Eukaryota</taxon>
        <taxon>Fungi</taxon>
        <taxon>Dikarya</taxon>
        <taxon>Basidiomycota</taxon>
        <taxon>Pucciniomycotina</taxon>
        <taxon>Pucciniomycetes</taxon>
        <taxon>Pucciniales</taxon>
        <taxon>Sphaerophragmiaceae</taxon>
        <taxon>Austropuccinia</taxon>
    </lineage>
</organism>
<proteinExistence type="predicted"/>
<protein>
    <submittedName>
        <fullName evidence="1">Uncharacterized protein</fullName>
    </submittedName>
</protein>
<accession>A0A9Q3JVC4</accession>
<name>A0A9Q3JVC4_9BASI</name>
<comment type="caution">
    <text evidence="1">The sequence shown here is derived from an EMBL/GenBank/DDBJ whole genome shotgun (WGS) entry which is preliminary data.</text>
</comment>
<dbReference type="EMBL" id="AVOT02082099">
    <property type="protein sequence ID" value="MBW0568150.1"/>
    <property type="molecule type" value="Genomic_DNA"/>
</dbReference>
<dbReference type="Proteomes" id="UP000765509">
    <property type="component" value="Unassembled WGS sequence"/>
</dbReference>